<dbReference type="GO" id="GO:0003677">
    <property type="term" value="F:DNA binding"/>
    <property type="evidence" value="ECO:0007669"/>
    <property type="project" value="UniProtKB-KW"/>
</dbReference>
<dbReference type="SUPFAM" id="SSF47413">
    <property type="entry name" value="lambda repressor-like DNA-binding domains"/>
    <property type="match status" value="1"/>
</dbReference>
<evidence type="ECO:0000256" key="2">
    <source>
        <dbReference type="ARBA" id="ARBA00023015"/>
    </source>
</evidence>
<dbReference type="PANTHER" id="PTHR30146:SF95">
    <property type="entry name" value="RIBOSE OPERON REPRESSOR"/>
    <property type="match status" value="1"/>
</dbReference>
<dbReference type="CDD" id="cd06278">
    <property type="entry name" value="PBP1_LacI-like"/>
    <property type="match status" value="1"/>
</dbReference>
<accession>A0ABV5Z796</accession>
<dbReference type="SMART" id="SM00354">
    <property type="entry name" value="HTH_LACI"/>
    <property type="match status" value="1"/>
</dbReference>
<keyword evidence="7" id="KW-1185">Reference proteome</keyword>
<dbReference type="Pfam" id="PF00356">
    <property type="entry name" value="LacI"/>
    <property type="match status" value="1"/>
</dbReference>
<organism evidence="6 7">
    <name type="scientific">Balneatrix alpica</name>
    <dbReference type="NCBI Taxonomy" id="75684"/>
    <lineage>
        <taxon>Bacteria</taxon>
        <taxon>Pseudomonadati</taxon>
        <taxon>Pseudomonadota</taxon>
        <taxon>Gammaproteobacteria</taxon>
        <taxon>Oceanospirillales</taxon>
        <taxon>Balneatrichaceae</taxon>
        <taxon>Balneatrix</taxon>
    </lineage>
</organism>
<dbReference type="SUPFAM" id="SSF53822">
    <property type="entry name" value="Periplasmic binding protein-like I"/>
    <property type="match status" value="1"/>
</dbReference>
<evidence type="ECO:0000256" key="3">
    <source>
        <dbReference type="ARBA" id="ARBA00023125"/>
    </source>
</evidence>
<evidence type="ECO:0000259" key="5">
    <source>
        <dbReference type="PROSITE" id="PS50932"/>
    </source>
</evidence>
<evidence type="ECO:0000313" key="7">
    <source>
        <dbReference type="Proteomes" id="UP001589628"/>
    </source>
</evidence>
<dbReference type="PANTHER" id="PTHR30146">
    <property type="entry name" value="LACI-RELATED TRANSCRIPTIONAL REPRESSOR"/>
    <property type="match status" value="1"/>
</dbReference>
<keyword evidence="2" id="KW-0805">Transcription regulation</keyword>
<gene>
    <name evidence="6" type="ORF">ACFFLH_01870</name>
</gene>
<protein>
    <submittedName>
        <fullName evidence="6">LacI family DNA-binding transcriptional regulator</fullName>
    </submittedName>
</protein>
<evidence type="ECO:0000313" key="6">
    <source>
        <dbReference type="EMBL" id="MFB9885161.1"/>
    </source>
</evidence>
<keyword evidence="1" id="KW-0678">Repressor</keyword>
<keyword evidence="3 6" id="KW-0238">DNA-binding</keyword>
<dbReference type="InterPro" id="IPR046335">
    <property type="entry name" value="LacI/GalR-like_sensor"/>
</dbReference>
<dbReference type="Gene3D" id="1.10.260.40">
    <property type="entry name" value="lambda repressor-like DNA-binding domains"/>
    <property type="match status" value="1"/>
</dbReference>
<dbReference type="CDD" id="cd01392">
    <property type="entry name" value="HTH_LacI"/>
    <property type="match status" value="1"/>
</dbReference>
<sequence>MTQKRVTSFDVAREAGVSQSAVSRAYTPGASISKRTRDKVEAAARKLGYQPNAIARSLISRRSNMVGIVMADIINPFYPAVLDMFMRKFQERGHRVMLFMASRDQNIDDLLPQLLEYQVDGVIITSSTLSSEMAEYCSKLGTPVTLFNRYVPDVEASSICCDNIGAGRSVADLFLNSKHQQLAYIAGIENTSTNKDREYGYKTRITERRAKPMLKEVGNYTYEGGYQAALRLFAAGQPDAIFCANDIMALGVMDALRSELKLRIPEDVSIIGFDDIATAAWQGYRLTSIRPPIERMVDATINNLIERIEDPSTPLAASIESIELAIRDSARLPEHIGMLHSFE</sequence>
<dbReference type="RefSeq" id="WP_035461333.1">
    <property type="nucleotide sequence ID" value="NZ_JBHLZN010000001.1"/>
</dbReference>
<dbReference type="Gene3D" id="3.40.50.2300">
    <property type="match status" value="2"/>
</dbReference>
<dbReference type="PROSITE" id="PS50932">
    <property type="entry name" value="HTH_LACI_2"/>
    <property type="match status" value="1"/>
</dbReference>
<feature type="domain" description="HTH lacI-type" evidence="5">
    <location>
        <begin position="6"/>
        <end position="60"/>
    </location>
</feature>
<evidence type="ECO:0000256" key="4">
    <source>
        <dbReference type="ARBA" id="ARBA00023163"/>
    </source>
</evidence>
<dbReference type="EMBL" id="JBHLZN010000001">
    <property type="protein sequence ID" value="MFB9885161.1"/>
    <property type="molecule type" value="Genomic_DNA"/>
</dbReference>
<dbReference type="Pfam" id="PF13377">
    <property type="entry name" value="Peripla_BP_3"/>
    <property type="match status" value="1"/>
</dbReference>
<name>A0ABV5Z796_9GAMM</name>
<dbReference type="Proteomes" id="UP001589628">
    <property type="component" value="Unassembled WGS sequence"/>
</dbReference>
<dbReference type="InterPro" id="IPR028082">
    <property type="entry name" value="Peripla_BP_I"/>
</dbReference>
<reference evidence="6 7" key="1">
    <citation type="submission" date="2024-09" db="EMBL/GenBank/DDBJ databases">
        <authorList>
            <person name="Sun Q."/>
            <person name="Mori K."/>
        </authorList>
    </citation>
    <scope>NUCLEOTIDE SEQUENCE [LARGE SCALE GENOMIC DNA]</scope>
    <source>
        <strain evidence="6 7">ATCC 51285</strain>
    </source>
</reference>
<dbReference type="InterPro" id="IPR000843">
    <property type="entry name" value="HTH_LacI"/>
</dbReference>
<dbReference type="InterPro" id="IPR010982">
    <property type="entry name" value="Lambda_DNA-bd_dom_sf"/>
</dbReference>
<evidence type="ECO:0000256" key="1">
    <source>
        <dbReference type="ARBA" id="ARBA00022491"/>
    </source>
</evidence>
<keyword evidence="4" id="KW-0804">Transcription</keyword>
<comment type="caution">
    <text evidence="6">The sequence shown here is derived from an EMBL/GenBank/DDBJ whole genome shotgun (WGS) entry which is preliminary data.</text>
</comment>
<proteinExistence type="predicted"/>